<protein>
    <recommendedName>
        <fullName evidence="3">BrnT family toxin</fullName>
    </recommendedName>
</protein>
<keyword evidence="2" id="KW-1185">Reference proteome</keyword>
<proteinExistence type="predicted"/>
<reference evidence="1 2" key="1">
    <citation type="submission" date="2017-11" db="EMBL/GenBank/DDBJ databases">
        <title>Reclassification of Bisgaard taxon 7 as Conservatibacter flavescens gen. nov., sp. nov.</title>
        <authorList>
            <person name="Christensen H."/>
        </authorList>
    </citation>
    <scope>NUCLEOTIDE SEQUENCE [LARGE SCALE GENOMIC DNA]</scope>
    <source>
        <strain evidence="1 2">7_4</strain>
    </source>
</reference>
<organism evidence="1 2">
    <name type="scientific">Conservatibacter flavescens</name>
    <dbReference type="NCBI Taxonomy" id="28161"/>
    <lineage>
        <taxon>Bacteria</taxon>
        <taxon>Pseudomonadati</taxon>
        <taxon>Pseudomonadota</taxon>
        <taxon>Gammaproteobacteria</taxon>
        <taxon>Pasteurellales</taxon>
        <taxon>Pasteurellaceae</taxon>
        <taxon>Conservatibacter</taxon>
    </lineage>
</organism>
<evidence type="ECO:0008006" key="3">
    <source>
        <dbReference type="Google" id="ProtNLM"/>
    </source>
</evidence>
<dbReference type="InterPro" id="IPR007460">
    <property type="entry name" value="BrnT_toxin"/>
</dbReference>
<dbReference type="InterPro" id="IPR038573">
    <property type="entry name" value="BrnT_sf"/>
</dbReference>
<evidence type="ECO:0000313" key="2">
    <source>
        <dbReference type="Proteomes" id="UP000229329"/>
    </source>
</evidence>
<dbReference type="Pfam" id="PF04365">
    <property type="entry name" value="BrnT_toxin"/>
    <property type="match status" value="1"/>
</dbReference>
<gene>
    <name evidence="1" type="ORF">CVP05_01595</name>
</gene>
<dbReference type="RefSeq" id="WP_100287801.1">
    <property type="nucleotide sequence ID" value="NZ_PHHA01000002.1"/>
</dbReference>
<dbReference type="OrthoDB" id="9802417at2"/>
<name>A0A2M8S5V7_9PAST</name>
<comment type="caution">
    <text evidence="1">The sequence shown here is derived from an EMBL/GenBank/DDBJ whole genome shotgun (WGS) entry which is preliminary data.</text>
</comment>
<dbReference type="AlphaFoldDB" id="A0A2M8S5V7"/>
<dbReference type="Proteomes" id="UP000229329">
    <property type="component" value="Unassembled WGS sequence"/>
</dbReference>
<evidence type="ECO:0000313" key="1">
    <source>
        <dbReference type="EMBL" id="PJG86526.1"/>
    </source>
</evidence>
<dbReference type="EMBL" id="PHHA01000002">
    <property type="protein sequence ID" value="PJG86526.1"/>
    <property type="molecule type" value="Genomic_DNA"/>
</dbReference>
<sequence length="91" mass="11092">MKISYDENKSLRNIALRQLSFAKVVDFDWERAIVREDVRFNYSEQRYVAYGYLEERLHCLCFTPVYDGIRVISFRKANKREIRDYEQTINK</sequence>
<accession>A0A2M8S5V7</accession>
<dbReference type="Gene3D" id="3.10.450.530">
    <property type="entry name" value="Ribonuclease toxin, BrnT, of type II toxin-antitoxin system"/>
    <property type="match status" value="1"/>
</dbReference>